<dbReference type="GO" id="GO:0005829">
    <property type="term" value="C:cytosol"/>
    <property type="evidence" value="ECO:0007669"/>
    <property type="project" value="TreeGrafter"/>
</dbReference>
<dbReference type="FunFam" id="2.30.22.10:FF:000001">
    <property type="entry name" value="Protein GrpE"/>
    <property type="match status" value="1"/>
</dbReference>
<dbReference type="Gene3D" id="3.90.20.20">
    <property type="match status" value="1"/>
</dbReference>
<evidence type="ECO:0000256" key="2">
    <source>
        <dbReference type="ARBA" id="ARBA00009054"/>
    </source>
</evidence>
<evidence type="ECO:0000256" key="6">
    <source>
        <dbReference type="ARBA" id="ARBA00023186"/>
    </source>
</evidence>
<gene>
    <name evidence="10" type="primary">grpE</name>
    <name evidence="15" type="ORF">BECKMB1821G_GA0114241_10627</name>
</gene>
<sequence length="235" mass="26324">MASDRYIAQEHEAKMHEDQKITDEKAPSQDGLSTNAEANAKEGSHAQEFATKDANPDIDSSESLDRETDVEMVEDANASAFDDLANRLMLAEQKTEEHRDNLLRLQAEMENLRKRSAREIENAHKYGLDRFVSELLPVKDSLELGISAATDEKTNTAAIREGMELTLKMFQSAMEKFGIEEVAPAQGERFDPERHQAMSVQEDKNKESGTVSMVVQKGYLLNGRLVRPAMVIVVK</sequence>
<comment type="similarity">
    <text evidence="2 10 12">Belongs to the GrpE family.</text>
</comment>
<dbReference type="PANTHER" id="PTHR21237">
    <property type="entry name" value="GRPE PROTEIN"/>
    <property type="match status" value="1"/>
</dbReference>
<dbReference type="GO" id="GO:0006457">
    <property type="term" value="P:protein folding"/>
    <property type="evidence" value="ECO:0007669"/>
    <property type="project" value="InterPro"/>
</dbReference>
<dbReference type="InterPro" id="IPR009012">
    <property type="entry name" value="GrpE_head"/>
</dbReference>
<evidence type="ECO:0000256" key="7">
    <source>
        <dbReference type="ARBA" id="ARBA00053401"/>
    </source>
</evidence>
<dbReference type="GO" id="GO:0051087">
    <property type="term" value="F:protein-folding chaperone binding"/>
    <property type="evidence" value="ECO:0007669"/>
    <property type="project" value="InterPro"/>
</dbReference>
<accession>A0A450XLT6</accession>
<dbReference type="EMBL" id="CAADFO010000062">
    <property type="protein sequence ID" value="VFK30285.1"/>
    <property type="molecule type" value="Genomic_DNA"/>
</dbReference>
<protein>
    <recommendedName>
        <fullName evidence="8 10">Protein GrpE</fullName>
    </recommendedName>
    <alternativeName>
        <fullName evidence="9 10">HSP-70 cofactor</fullName>
    </alternativeName>
</protein>
<feature type="compositionally biased region" description="Basic and acidic residues" evidence="14">
    <location>
        <begin position="39"/>
        <end position="55"/>
    </location>
</feature>
<reference evidence="15" key="1">
    <citation type="submission" date="2019-02" db="EMBL/GenBank/DDBJ databases">
        <authorList>
            <person name="Gruber-Vodicka R. H."/>
            <person name="Seah K. B. B."/>
        </authorList>
    </citation>
    <scope>NUCLEOTIDE SEQUENCE</scope>
    <source>
        <strain evidence="15">BECK_BZ197</strain>
    </source>
</reference>
<evidence type="ECO:0000256" key="5">
    <source>
        <dbReference type="ARBA" id="ARBA00023016"/>
    </source>
</evidence>
<comment type="function">
    <text evidence="7 10 11">Participates actively in the response to hyperosmotic and heat shock by preventing the aggregation of stress-denatured proteins, in association with DnaK and GrpE. It is the nucleotide exchange factor for DnaK and may function as a thermosensor. Unfolded proteins bind initially to DnaJ; upon interaction with the DnaJ-bound protein, DnaK hydrolyzes its bound ATP, resulting in the formation of a stable complex. GrpE releases ADP from DnaK; ATP binding to DnaK triggers the release of the substrate protein, thus completing the reaction cycle. Several rounds of ATP-dependent interactions between DnaJ, DnaK and GrpE are required for fully efficient folding.</text>
</comment>
<feature type="region of interest" description="Disordered" evidence="14">
    <location>
        <begin position="1"/>
        <end position="66"/>
    </location>
</feature>
<keyword evidence="13" id="KW-0175">Coiled coil</keyword>
<dbReference type="Gene3D" id="2.30.22.10">
    <property type="entry name" value="Head domain of nucleotide exchange factor GrpE"/>
    <property type="match status" value="1"/>
</dbReference>
<dbReference type="InterPro" id="IPR000740">
    <property type="entry name" value="GrpE"/>
</dbReference>
<evidence type="ECO:0000313" key="15">
    <source>
        <dbReference type="EMBL" id="VFK30285.1"/>
    </source>
</evidence>
<evidence type="ECO:0000256" key="9">
    <source>
        <dbReference type="ARBA" id="ARBA00076414"/>
    </source>
</evidence>
<evidence type="ECO:0000256" key="11">
    <source>
        <dbReference type="RuleBase" id="RU000639"/>
    </source>
</evidence>
<dbReference type="PANTHER" id="PTHR21237:SF23">
    <property type="entry name" value="GRPE PROTEIN HOMOLOG, MITOCHONDRIAL"/>
    <property type="match status" value="1"/>
</dbReference>
<keyword evidence="6 10" id="KW-0143">Chaperone</keyword>
<feature type="compositionally biased region" description="Basic and acidic residues" evidence="14">
    <location>
        <begin position="7"/>
        <end position="27"/>
    </location>
</feature>
<dbReference type="GO" id="GO:0051082">
    <property type="term" value="F:unfolded protein binding"/>
    <property type="evidence" value="ECO:0007669"/>
    <property type="project" value="TreeGrafter"/>
</dbReference>
<evidence type="ECO:0000256" key="13">
    <source>
        <dbReference type="SAM" id="Coils"/>
    </source>
</evidence>
<keyword evidence="4 10" id="KW-0963">Cytoplasm</keyword>
<dbReference type="Pfam" id="PF01025">
    <property type="entry name" value="GrpE"/>
    <property type="match status" value="1"/>
</dbReference>
<organism evidence="15">
    <name type="scientific">Candidatus Kentrum sp. MB</name>
    <dbReference type="NCBI Taxonomy" id="2138164"/>
    <lineage>
        <taxon>Bacteria</taxon>
        <taxon>Pseudomonadati</taxon>
        <taxon>Pseudomonadota</taxon>
        <taxon>Gammaproteobacteria</taxon>
        <taxon>Candidatus Kentrum</taxon>
    </lineage>
</organism>
<comment type="subunit">
    <text evidence="3 10">Homodimer.</text>
</comment>
<keyword evidence="5 10" id="KW-0346">Stress response</keyword>
<dbReference type="PROSITE" id="PS01071">
    <property type="entry name" value="GRPE"/>
    <property type="match status" value="1"/>
</dbReference>
<dbReference type="GO" id="GO:0000774">
    <property type="term" value="F:adenyl-nucleotide exchange factor activity"/>
    <property type="evidence" value="ECO:0007669"/>
    <property type="project" value="InterPro"/>
</dbReference>
<dbReference type="CDD" id="cd00446">
    <property type="entry name" value="GrpE"/>
    <property type="match status" value="1"/>
</dbReference>
<evidence type="ECO:0000256" key="1">
    <source>
        <dbReference type="ARBA" id="ARBA00004496"/>
    </source>
</evidence>
<dbReference type="HAMAP" id="MF_01151">
    <property type="entry name" value="GrpE"/>
    <property type="match status" value="1"/>
</dbReference>
<evidence type="ECO:0000256" key="14">
    <source>
        <dbReference type="SAM" id="MobiDB-lite"/>
    </source>
</evidence>
<comment type="subcellular location">
    <subcellularLocation>
        <location evidence="1 10">Cytoplasm</location>
    </subcellularLocation>
</comment>
<evidence type="ECO:0000256" key="12">
    <source>
        <dbReference type="RuleBase" id="RU004478"/>
    </source>
</evidence>
<dbReference type="NCBIfam" id="NF010748">
    <property type="entry name" value="PRK14150.1"/>
    <property type="match status" value="1"/>
</dbReference>
<dbReference type="NCBIfam" id="NF010737">
    <property type="entry name" value="PRK14139.1"/>
    <property type="match status" value="1"/>
</dbReference>
<dbReference type="AlphaFoldDB" id="A0A450XLT6"/>
<evidence type="ECO:0000256" key="8">
    <source>
        <dbReference type="ARBA" id="ARBA00072274"/>
    </source>
</evidence>
<evidence type="ECO:0000256" key="3">
    <source>
        <dbReference type="ARBA" id="ARBA00011738"/>
    </source>
</evidence>
<evidence type="ECO:0000256" key="10">
    <source>
        <dbReference type="HAMAP-Rule" id="MF_01151"/>
    </source>
</evidence>
<dbReference type="InterPro" id="IPR013805">
    <property type="entry name" value="GrpE_CC"/>
</dbReference>
<evidence type="ECO:0000256" key="4">
    <source>
        <dbReference type="ARBA" id="ARBA00022490"/>
    </source>
</evidence>
<proteinExistence type="inferred from homology"/>
<name>A0A450XLT6_9GAMM</name>
<dbReference type="PRINTS" id="PR00773">
    <property type="entry name" value="GRPEPROTEIN"/>
</dbReference>
<dbReference type="SUPFAM" id="SSF58014">
    <property type="entry name" value="Coiled-coil domain of nucleotide exchange factor GrpE"/>
    <property type="match status" value="1"/>
</dbReference>
<dbReference type="SUPFAM" id="SSF51064">
    <property type="entry name" value="Head domain of nucleotide exchange factor GrpE"/>
    <property type="match status" value="1"/>
</dbReference>
<dbReference type="GO" id="GO:0042803">
    <property type="term" value="F:protein homodimerization activity"/>
    <property type="evidence" value="ECO:0007669"/>
    <property type="project" value="InterPro"/>
</dbReference>
<feature type="coiled-coil region" evidence="13">
    <location>
        <begin position="81"/>
        <end position="122"/>
    </location>
</feature>